<evidence type="ECO:0000256" key="6">
    <source>
        <dbReference type="ARBA" id="ARBA00033409"/>
    </source>
</evidence>
<keyword evidence="5 7" id="KW-0234">DNA repair</keyword>
<organism evidence="9 10">
    <name type="scientific">Bulleidia extructa W1219</name>
    <dbReference type="NCBI Taxonomy" id="679192"/>
    <lineage>
        <taxon>Bacteria</taxon>
        <taxon>Bacillati</taxon>
        <taxon>Bacillota</taxon>
        <taxon>Erysipelotrichia</taxon>
        <taxon>Erysipelotrichales</taxon>
        <taxon>Erysipelotrichaceae</taxon>
        <taxon>Bulleidia</taxon>
    </lineage>
</organism>
<dbReference type="Proteomes" id="UP000005017">
    <property type="component" value="Unassembled WGS sequence"/>
</dbReference>
<keyword evidence="4 7" id="KW-0233">DNA recombination</keyword>
<dbReference type="GO" id="GO:0043590">
    <property type="term" value="C:bacterial nucleoid"/>
    <property type="evidence" value="ECO:0007669"/>
    <property type="project" value="TreeGrafter"/>
</dbReference>
<keyword evidence="3 7" id="KW-0227">DNA damage</keyword>
<comment type="similarity">
    <text evidence="1 7">Belongs to the RecO family.</text>
</comment>
<dbReference type="EMBL" id="ADFR01000016">
    <property type="protein sequence ID" value="EFC05230.1"/>
    <property type="molecule type" value="Genomic_DNA"/>
</dbReference>
<dbReference type="GO" id="GO:0006310">
    <property type="term" value="P:DNA recombination"/>
    <property type="evidence" value="ECO:0007669"/>
    <property type="project" value="UniProtKB-UniRule"/>
</dbReference>
<gene>
    <name evidence="7 9" type="primary">recO</name>
    <name evidence="9" type="ORF">HMPREF9013_0513</name>
</gene>
<comment type="caution">
    <text evidence="9">The sequence shown here is derived from an EMBL/GenBank/DDBJ whole genome shotgun (WGS) entry which is preliminary data.</text>
</comment>
<dbReference type="PANTHER" id="PTHR33991:SF1">
    <property type="entry name" value="DNA REPAIR PROTEIN RECO"/>
    <property type="match status" value="1"/>
</dbReference>
<dbReference type="eggNOG" id="COG1381">
    <property type="taxonomic scope" value="Bacteria"/>
</dbReference>
<dbReference type="AlphaFoldDB" id="D2MQG1"/>
<dbReference type="InterPro" id="IPR003717">
    <property type="entry name" value="RecO"/>
</dbReference>
<name>D2MQG1_9FIRM</name>
<evidence type="ECO:0000256" key="1">
    <source>
        <dbReference type="ARBA" id="ARBA00007452"/>
    </source>
</evidence>
<feature type="domain" description="DNA replication/recombination mediator RecO N-terminal" evidence="8">
    <location>
        <begin position="4"/>
        <end position="76"/>
    </location>
</feature>
<dbReference type="Gene3D" id="1.20.1440.120">
    <property type="entry name" value="Recombination protein O, C-terminal domain"/>
    <property type="match status" value="1"/>
</dbReference>
<accession>D2MQG1</accession>
<protein>
    <recommendedName>
        <fullName evidence="2 7">DNA repair protein RecO</fullName>
    </recommendedName>
    <alternativeName>
        <fullName evidence="6 7">Recombination protein O</fullName>
    </alternativeName>
</protein>
<proteinExistence type="inferred from homology"/>
<dbReference type="RefSeq" id="WP_006627624.1">
    <property type="nucleotide sequence ID" value="NZ_ADFR01000016.1"/>
</dbReference>
<evidence type="ECO:0000256" key="2">
    <source>
        <dbReference type="ARBA" id="ARBA00021310"/>
    </source>
</evidence>
<reference evidence="10" key="1">
    <citation type="submission" date="2009-12" db="EMBL/GenBank/DDBJ databases">
        <title>Sequence of Clostridiales genomosp. BVAB3 str. UPII9-5.</title>
        <authorList>
            <person name="Madupu R."/>
            <person name="Durkin A.S."/>
            <person name="Torralba M."/>
            <person name="Methe B."/>
            <person name="Sutton G.G."/>
            <person name="Strausberg R.L."/>
            <person name="Nelson K.E."/>
        </authorList>
    </citation>
    <scope>NUCLEOTIDE SEQUENCE [LARGE SCALE GENOMIC DNA]</scope>
    <source>
        <strain evidence="10">W1219</strain>
    </source>
</reference>
<dbReference type="InterPro" id="IPR022572">
    <property type="entry name" value="DNA_rep/recomb_RecO_N"/>
</dbReference>
<evidence type="ECO:0000259" key="8">
    <source>
        <dbReference type="Pfam" id="PF11967"/>
    </source>
</evidence>
<dbReference type="PANTHER" id="PTHR33991">
    <property type="entry name" value="DNA REPAIR PROTEIN RECO"/>
    <property type="match status" value="1"/>
</dbReference>
<dbReference type="SUPFAM" id="SSF50249">
    <property type="entry name" value="Nucleic acid-binding proteins"/>
    <property type="match status" value="1"/>
</dbReference>
<evidence type="ECO:0000256" key="4">
    <source>
        <dbReference type="ARBA" id="ARBA00023172"/>
    </source>
</evidence>
<comment type="function">
    <text evidence="7">Involved in DNA repair and RecF pathway recombination.</text>
</comment>
<dbReference type="Pfam" id="PF11967">
    <property type="entry name" value="RecO_N"/>
    <property type="match status" value="1"/>
</dbReference>
<sequence length="244" mass="28104">MNDQTVGFVLKEVPYQEKAVIVSLLTKEGKISFIAKGIRNINSKNAAALQLFTKVEVEYDHREGKELQVLKRAKPLCFYRHVYSDLQISSMASVLVDIVDRLVVLNEDTSNLYILIEKSFDLWESNEKANMIFVLSLSTLLQEFGFEPNMDACVHCGKQEVVSFSSKEGGFLCADHAQELRNPMMKVNQLKTLRMAFKARLEHYDLLKNKIDFGHQEIHFALDLFRQHAGLSLKSFDFYEHLFM</sequence>
<dbReference type="SUPFAM" id="SSF57863">
    <property type="entry name" value="ArfGap/RecO-like zinc finger"/>
    <property type="match status" value="1"/>
</dbReference>
<dbReference type="GO" id="GO:0006302">
    <property type="term" value="P:double-strand break repair"/>
    <property type="evidence" value="ECO:0007669"/>
    <property type="project" value="TreeGrafter"/>
</dbReference>
<dbReference type="NCBIfam" id="TIGR00613">
    <property type="entry name" value="reco"/>
    <property type="match status" value="1"/>
</dbReference>
<dbReference type="Pfam" id="PF02565">
    <property type="entry name" value="RecO_C"/>
    <property type="match status" value="1"/>
</dbReference>
<dbReference type="InterPro" id="IPR042242">
    <property type="entry name" value="RecO_C"/>
</dbReference>
<dbReference type="InterPro" id="IPR037278">
    <property type="entry name" value="ARFGAP/RecO"/>
</dbReference>
<dbReference type="Gene3D" id="2.40.50.140">
    <property type="entry name" value="Nucleic acid-binding proteins"/>
    <property type="match status" value="1"/>
</dbReference>
<evidence type="ECO:0000256" key="7">
    <source>
        <dbReference type="HAMAP-Rule" id="MF_00201"/>
    </source>
</evidence>
<evidence type="ECO:0000256" key="3">
    <source>
        <dbReference type="ARBA" id="ARBA00022763"/>
    </source>
</evidence>
<dbReference type="STRING" id="679192.HMPREF9013_0513"/>
<evidence type="ECO:0000313" key="10">
    <source>
        <dbReference type="Proteomes" id="UP000005017"/>
    </source>
</evidence>
<evidence type="ECO:0000313" key="9">
    <source>
        <dbReference type="EMBL" id="EFC05230.1"/>
    </source>
</evidence>
<dbReference type="HAMAP" id="MF_00201">
    <property type="entry name" value="RecO"/>
    <property type="match status" value="1"/>
</dbReference>
<evidence type="ECO:0000256" key="5">
    <source>
        <dbReference type="ARBA" id="ARBA00023204"/>
    </source>
</evidence>
<keyword evidence="10" id="KW-1185">Reference proteome</keyword>
<dbReference type="InterPro" id="IPR012340">
    <property type="entry name" value="NA-bd_OB-fold"/>
</dbReference>